<dbReference type="OMA" id="YFCCASE"/>
<reference evidence="3 4" key="1">
    <citation type="journal article" date="2007" name="Science">
        <title>Sea anemone genome reveals ancestral eumetazoan gene repertoire and genomic organization.</title>
        <authorList>
            <person name="Putnam N.H."/>
            <person name="Srivastava M."/>
            <person name="Hellsten U."/>
            <person name="Dirks B."/>
            <person name="Chapman J."/>
            <person name="Salamov A."/>
            <person name="Terry A."/>
            <person name="Shapiro H."/>
            <person name="Lindquist E."/>
            <person name="Kapitonov V.V."/>
            <person name="Jurka J."/>
            <person name="Genikhovich G."/>
            <person name="Grigoriev I.V."/>
            <person name="Lucas S.M."/>
            <person name="Steele R.E."/>
            <person name="Finnerty J.R."/>
            <person name="Technau U."/>
            <person name="Martindale M.Q."/>
            <person name="Rokhsar D.S."/>
        </authorList>
    </citation>
    <scope>NUCLEOTIDE SEQUENCE [LARGE SCALE GENOMIC DNA]</scope>
    <source>
        <strain evidence="4">CH2 X CH6</strain>
    </source>
</reference>
<dbReference type="AlphaFoldDB" id="A7RQD9"/>
<dbReference type="Pfam" id="PF00169">
    <property type="entry name" value="PH"/>
    <property type="match status" value="1"/>
</dbReference>
<dbReference type="InterPro" id="IPR001849">
    <property type="entry name" value="PH_domain"/>
</dbReference>
<dbReference type="HOGENOM" id="CLU_1572504_0_0_1"/>
<dbReference type="GO" id="GO:0043325">
    <property type="term" value="F:phosphatidylinositol-3,4-bisphosphate binding"/>
    <property type="evidence" value="ECO:0000318"/>
    <property type="project" value="GO_Central"/>
</dbReference>
<dbReference type="SUPFAM" id="SSF50729">
    <property type="entry name" value="PH domain-like"/>
    <property type="match status" value="1"/>
</dbReference>
<feature type="domain" description="PH" evidence="1">
    <location>
        <begin position="5"/>
        <end position="103"/>
    </location>
</feature>
<dbReference type="InterPro" id="IPR011993">
    <property type="entry name" value="PH-like_dom_sf"/>
</dbReference>
<sequence length="170" mass="19651">MAKGRSLREGIVQKRGNVFKKWRFRYLVLTRDTLCIFKKEEDEKRGRTEGRIFVMDIADIDKYNSKKKDFSFYLVAEGRTYYFCCASEIDRELWMRAIKSARSAEYKEEENDPIRRKSMKLTGGLKRITIQKEKGRGLGCTIKCIGGVIFVNRILEDGAVSSSGVLRPGE</sequence>
<dbReference type="FunFam" id="2.30.29.30:FF:000286">
    <property type="entry name" value="PH-protein kinase domain containing protein"/>
    <property type="match status" value="1"/>
</dbReference>
<evidence type="ECO:0000259" key="1">
    <source>
        <dbReference type="PROSITE" id="PS50003"/>
    </source>
</evidence>
<dbReference type="InParanoid" id="A7RQD9"/>
<dbReference type="PROSITE" id="PS50003">
    <property type="entry name" value="PH_DOMAIN"/>
    <property type="match status" value="1"/>
</dbReference>
<dbReference type="PROSITE" id="PS50106">
    <property type="entry name" value="PDZ"/>
    <property type="match status" value="1"/>
</dbReference>
<dbReference type="EMBL" id="DS469528">
    <property type="protein sequence ID" value="EDO46273.1"/>
    <property type="molecule type" value="Genomic_DNA"/>
</dbReference>
<name>A7RQD9_NEMVE</name>
<gene>
    <name evidence="3" type="ORF">NEMVEDRAFT_v1g232122</name>
</gene>
<evidence type="ECO:0000259" key="2">
    <source>
        <dbReference type="PROSITE" id="PS50106"/>
    </source>
</evidence>
<proteinExistence type="predicted"/>
<dbReference type="InterPro" id="IPR051707">
    <property type="entry name" value="PI-Interact_SigTrans_Reg"/>
</dbReference>
<evidence type="ECO:0008006" key="5">
    <source>
        <dbReference type="Google" id="ProtNLM"/>
    </source>
</evidence>
<keyword evidence="4" id="KW-1185">Reference proteome</keyword>
<evidence type="ECO:0000313" key="3">
    <source>
        <dbReference type="EMBL" id="EDO46273.1"/>
    </source>
</evidence>
<dbReference type="SUPFAM" id="SSF50156">
    <property type="entry name" value="PDZ domain-like"/>
    <property type="match status" value="1"/>
</dbReference>
<dbReference type="GO" id="GO:0005886">
    <property type="term" value="C:plasma membrane"/>
    <property type="evidence" value="ECO:0000318"/>
    <property type="project" value="GO_Central"/>
</dbReference>
<dbReference type="Proteomes" id="UP000001593">
    <property type="component" value="Unassembled WGS sequence"/>
</dbReference>
<dbReference type="SMART" id="SM00233">
    <property type="entry name" value="PH"/>
    <property type="match status" value="1"/>
</dbReference>
<dbReference type="InterPro" id="IPR036034">
    <property type="entry name" value="PDZ_sf"/>
</dbReference>
<dbReference type="Gene3D" id="2.30.29.30">
    <property type="entry name" value="Pleckstrin-homology domain (PH domain)/Phosphotyrosine-binding domain (PTB)"/>
    <property type="match status" value="1"/>
</dbReference>
<dbReference type="PhylomeDB" id="A7RQD9"/>
<dbReference type="GO" id="GO:0005543">
    <property type="term" value="F:phospholipid binding"/>
    <property type="evidence" value="ECO:0000318"/>
    <property type="project" value="GO_Central"/>
</dbReference>
<feature type="domain" description="PDZ" evidence="2">
    <location>
        <begin position="127"/>
        <end position="170"/>
    </location>
</feature>
<accession>A7RQD9</accession>
<dbReference type="PANTHER" id="PTHR14336">
    <property type="entry name" value="TANDEM PH DOMAIN CONTAINING PROTEIN"/>
    <property type="match status" value="1"/>
</dbReference>
<dbReference type="PANTHER" id="PTHR14336:SF8">
    <property type="entry name" value="PROTEIN OPY1"/>
    <property type="match status" value="1"/>
</dbReference>
<protein>
    <recommendedName>
        <fullName evidence="5">PH domain-containing protein</fullName>
    </recommendedName>
</protein>
<dbReference type="InterPro" id="IPR001478">
    <property type="entry name" value="PDZ"/>
</dbReference>
<dbReference type="STRING" id="45351.A7RQD9"/>
<dbReference type="Gene3D" id="2.30.42.10">
    <property type="match status" value="1"/>
</dbReference>
<organism evidence="3 4">
    <name type="scientific">Nematostella vectensis</name>
    <name type="common">Starlet sea anemone</name>
    <dbReference type="NCBI Taxonomy" id="45351"/>
    <lineage>
        <taxon>Eukaryota</taxon>
        <taxon>Metazoa</taxon>
        <taxon>Cnidaria</taxon>
        <taxon>Anthozoa</taxon>
        <taxon>Hexacorallia</taxon>
        <taxon>Actiniaria</taxon>
        <taxon>Edwardsiidae</taxon>
        <taxon>Nematostella</taxon>
    </lineage>
</organism>
<dbReference type="eggNOG" id="ENOG502RW23">
    <property type="taxonomic scope" value="Eukaryota"/>
</dbReference>
<evidence type="ECO:0000313" key="4">
    <source>
        <dbReference type="Proteomes" id="UP000001593"/>
    </source>
</evidence>